<keyword evidence="3" id="KW-0677">Repeat</keyword>
<keyword evidence="8" id="KW-1185">Reference proteome</keyword>
<dbReference type="CDD" id="cd03215">
    <property type="entry name" value="ABC_Carb_Monos_II"/>
    <property type="match status" value="1"/>
</dbReference>
<evidence type="ECO:0000256" key="5">
    <source>
        <dbReference type="ARBA" id="ARBA00022840"/>
    </source>
</evidence>
<dbReference type="EMBL" id="PDET01000003">
    <property type="protein sequence ID" value="PRD16562.1"/>
    <property type="molecule type" value="Genomic_DNA"/>
</dbReference>
<keyword evidence="5 7" id="KW-0067">ATP-binding</keyword>
<evidence type="ECO:0000256" key="3">
    <source>
        <dbReference type="ARBA" id="ARBA00022737"/>
    </source>
</evidence>
<evidence type="ECO:0000256" key="1">
    <source>
        <dbReference type="ARBA" id="ARBA00006526"/>
    </source>
</evidence>
<accession>A0A2S9IFI5</accession>
<keyword evidence="2" id="KW-0813">Transport</keyword>
<dbReference type="PROSITE" id="PS50893">
    <property type="entry name" value="ABC_TRANSPORTER_2"/>
    <property type="match status" value="2"/>
</dbReference>
<comment type="similarity">
    <text evidence="1">Belongs to the ABC transporter superfamily. Drug exporter-2 (TC 3.A.1.117) family.</text>
</comment>
<name>A0A2S9IFI5_9GAMM</name>
<dbReference type="PANTHER" id="PTHR43790">
    <property type="entry name" value="CARBOHYDRATE TRANSPORT ATP-BINDING PROTEIN MG119-RELATED"/>
    <property type="match status" value="1"/>
</dbReference>
<feature type="domain" description="ABC transporter" evidence="6">
    <location>
        <begin position="1"/>
        <end position="237"/>
    </location>
</feature>
<dbReference type="InterPro" id="IPR027417">
    <property type="entry name" value="P-loop_NTPase"/>
</dbReference>
<dbReference type="GO" id="GO:0005524">
    <property type="term" value="F:ATP binding"/>
    <property type="evidence" value="ECO:0007669"/>
    <property type="project" value="UniProtKB-KW"/>
</dbReference>
<dbReference type="InterPro" id="IPR003439">
    <property type="entry name" value="ABC_transporter-like_ATP-bd"/>
</dbReference>
<dbReference type="Gene3D" id="3.40.50.300">
    <property type="entry name" value="P-loop containing nucleotide triphosphate hydrolases"/>
    <property type="match status" value="2"/>
</dbReference>
<evidence type="ECO:0000259" key="6">
    <source>
        <dbReference type="PROSITE" id="PS50893"/>
    </source>
</evidence>
<sequence length="498" mass="54576">MQHIRKTFAGVTALDGVELHVHPGEIHGLIGENGAGKSTLIKILAGVYAPDSGEISVGGRRLASVTPAAVQQEGIRFIHQELHLIPHFTVAESVFIGQERCHRLGRLDRRAMRADSEKFFREVLNIRLDGNRLIRDLSQAELKLVQIARALIDGEARLVVFDEPTAPLEAREAALLFAAIRALKARGIAIIYVSHYLNEITQICDRVTVLRNGKQVATLDEVNADDIDRLIELMVGRELTTLFAPPAEKPPSTTPWLSLENLGSDAFRHINFQLAPGEIVGIAGLSGSGREQLIDALYGLYPLRQGTLRIAGKAVRLRSPVQAIAEGIALVPRDRRHHGLIQPLSVADNINIASPGSLSRFGWELKEKARQNALALAEKLDIRPRNVRQAVRFLSGGNQQKVILARWLNSHSQLFILDEPTLGVDVGARAEIYHLTRQLADKGRCVLVSSSDASELIGLCDRLLVMRRGEIVAEVPTHNLTQDGLLALTSGGSEQETP</sequence>
<evidence type="ECO:0000313" key="8">
    <source>
        <dbReference type="Proteomes" id="UP000239181"/>
    </source>
</evidence>
<reference evidence="7 8" key="1">
    <citation type="submission" date="2017-10" db="EMBL/GenBank/DDBJ databases">
        <title>Draft genome of two endophytic bacteria isolated from 'guarana' Paullinia cupana (Mart.) Ducke.</title>
        <authorList>
            <person name="Siqueira K.A."/>
            <person name="Liotti R.G."/>
            <person name="Mendes T.A."/>
            <person name="Soares M.A."/>
        </authorList>
    </citation>
    <scope>NUCLEOTIDE SEQUENCE [LARGE SCALE GENOMIC DNA]</scope>
    <source>
        <strain evidence="7 8">342</strain>
    </source>
</reference>
<dbReference type="CDD" id="cd03216">
    <property type="entry name" value="ABC_Carb_Monos_I"/>
    <property type="match status" value="1"/>
</dbReference>
<dbReference type="Proteomes" id="UP000239181">
    <property type="component" value="Unassembled WGS sequence"/>
</dbReference>
<evidence type="ECO:0000256" key="4">
    <source>
        <dbReference type="ARBA" id="ARBA00022741"/>
    </source>
</evidence>
<evidence type="ECO:0000256" key="2">
    <source>
        <dbReference type="ARBA" id="ARBA00022448"/>
    </source>
</evidence>
<dbReference type="InterPro" id="IPR003593">
    <property type="entry name" value="AAA+_ATPase"/>
</dbReference>
<proteinExistence type="inferred from homology"/>
<dbReference type="InterPro" id="IPR017871">
    <property type="entry name" value="ABC_transporter-like_CS"/>
</dbReference>
<gene>
    <name evidence="7" type="ORF">CQW29_05205</name>
</gene>
<keyword evidence="4" id="KW-0547">Nucleotide-binding</keyword>
<dbReference type="PROSITE" id="PS00211">
    <property type="entry name" value="ABC_TRANSPORTER_1"/>
    <property type="match status" value="1"/>
</dbReference>
<feature type="domain" description="ABC transporter" evidence="6">
    <location>
        <begin position="248"/>
        <end position="493"/>
    </location>
</feature>
<comment type="caution">
    <text evidence="7">The sequence shown here is derived from an EMBL/GenBank/DDBJ whole genome shotgun (WGS) entry which is preliminary data.</text>
</comment>
<dbReference type="AlphaFoldDB" id="A0A2S9IFI5"/>
<evidence type="ECO:0000313" key="7">
    <source>
        <dbReference type="EMBL" id="PRD16562.1"/>
    </source>
</evidence>
<dbReference type="Pfam" id="PF00005">
    <property type="entry name" value="ABC_tran"/>
    <property type="match status" value="2"/>
</dbReference>
<dbReference type="RefSeq" id="WP_105592004.1">
    <property type="nucleotide sequence ID" value="NZ_PDET01000003.1"/>
</dbReference>
<dbReference type="OrthoDB" id="9776369at2"/>
<organism evidence="7 8">
    <name type="scientific">Pantoea coffeiphila</name>
    <dbReference type="NCBI Taxonomy" id="1465635"/>
    <lineage>
        <taxon>Bacteria</taxon>
        <taxon>Pseudomonadati</taxon>
        <taxon>Pseudomonadota</taxon>
        <taxon>Gammaproteobacteria</taxon>
        <taxon>Enterobacterales</taxon>
        <taxon>Erwiniaceae</taxon>
        <taxon>Pantoea</taxon>
    </lineage>
</organism>
<dbReference type="PANTHER" id="PTHR43790:SF9">
    <property type="entry name" value="GALACTOFURANOSE TRANSPORTER ATP-BINDING PROTEIN YTFR"/>
    <property type="match status" value="1"/>
</dbReference>
<protein>
    <submittedName>
        <fullName evidence="7">Sugar ABC transporter ATP-binding protein</fullName>
    </submittedName>
</protein>
<dbReference type="SUPFAM" id="SSF52540">
    <property type="entry name" value="P-loop containing nucleoside triphosphate hydrolases"/>
    <property type="match status" value="2"/>
</dbReference>
<dbReference type="SMART" id="SM00382">
    <property type="entry name" value="AAA"/>
    <property type="match status" value="2"/>
</dbReference>
<dbReference type="GO" id="GO:0016887">
    <property type="term" value="F:ATP hydrolysis activity"/>
    <property type="evidence" value="ECO:0007669"/>
    <property type="project" value="InterPro"/>
</dbReference>
<dbReference type="InterPro" id="IPR050107">
    <property type="entry name" value="ABC_carbohydrate_import_ATPase"/>
</dbReference>